<comment type="cofactor">
    <cofactor evidence="2">
        <name>Mg(2+)</name>
        <dbReference type="ChEBI" id="CHEBI:18420"/>
    </cofactor>
</comment>
<proteinExistence type="inferred from homology"/>
<dbReference type="InterPro" id="IPR034136">
    <property type="entry name" value="TOPRIM_Topo6A/Spo11"/>
</dbReference>
<accession>A0ABN9PLM5</accession>
<dbReference type="InterPro" id="IPR036388">
    <property type="entry name" value="WH-like_DNA-bd_sf"/>
</dbReference>
<evidence type="ECO:0000256" key="4">
    <source>
        <dbReference type="ARBA" id="ARBA00012895"/>
    </source>
</evidence>
<keyword evidence="14" id="KW-1185">Reference proteome</keyword>
<keyword evidence="9 10" id="KW-0413">Isomerase</keyword>
<evidence type="ECO:0000256" key="8">
    <source>
        <dbReference type="ARBA" id="ARBA00023125"/>
    </source>
</evidence>
<dbReference type="EC" id="5.6.2.2" evidence="4"/>
<dbReference type="Pfam" id="PF04406">
    <property type="entry name" value="TP6A_N"/>
    <property type="match status" value="1"/>
</dbReference>
<evidence type="ECO:0000313" key="14">
    <source>
        <dbReference type="Proteomes" id="UP001189429"/>
    </source>
</evidence>
<keyword evidence="8 10" id="KW-0238">DNA-binding</keyword>
<comment type="catalytic activity">
    <reaction evidence="1 10">
        <text>ATP-dependent breakage, passage and rejoining of double-stranded DNA.</text>
        <dbReference type="EC" id="5.6.2.2"/>
    </reaction>
</comment>
<name>A0ABN9PLM5_9DINO</name>
<dbReference type="PANTHER" id="PTHR10848">
    <property type="entry name" value="MEIOTIC RECOMBINATION PROTEIN SPO11"/>
    <property type="match status" value="1"/>
</dbReference>
<reference evidence="13" key="1">
    <citation type="submission" date="2023-10" db="EMBL/GenBank/DDBJ databases">
        <authorList>
            <person name="Chen Y."/>
            <person name="Shah S."/>
            <person name="Dougan E. K."/>
            <person name="Thang M."/>
            <person name="Chan C."/>
        </authorList>
    </citation>
    <scope>NUCLEOTIDE SEQUENCE [LARGE SCALE GENOMIC DNA]</scope>
</reference>
<evidence type="ECO:0000256" key="5">
    <source>
        <dbReference type="ARBA" id="ARBA00022723"/>
    </source>
</evidence>
<dbReference type="PRINTS" id="PR01550">
    <property type="entry name" value="TOP6AFAMILY"/>
</dbReference>
<organism evidence="13 14">
    <name type="scientific">Prorocentrum cordatum</name>
    <dbReference type="NCBI Taxonomy" id="2364126"/>
    <lineage>
        <taxon>Eukaryota</taxon>
        <taxon>Sar</taxon>
        <taxon>Alveolata</taxon>
        <taxon>Dinophyceae</taxon>
        <taxon>Prorocentrales</taxon>
        <taxon>Prorocentraceae</taxon>
        <taxon>Prorocentrum</taxon>
    </lineage>
</organism>
<dbReference type="SUPFAM" id="SSF56726">
    <property type="entry name" value="DNA topoisomerase IV, alpha subunit"/>
    <property type="match status" value="1"/>
</dbReference>
<evidence type="ECO:0000256" key="9">
    <source>
        <dbReference type="ARBA" id="ARBA00023235"/>
    </source>
</evidence>
<evidence type="ECO:0000256" key="10">
    <source>
        <dbReference type="PROSITE-ProRule" id="PRU01385"/>
    </source>
</evidence>
<comment type="similarity">
    <text evidence="3 10">Belongs to the TOP6A family.</text>
</comment>
<feature type="domain" description="Topoisomerase 6 subunit A/Spo11 TOPRIM" evidence="12">
    <location>
        <begin position="241"/>
        <end position="327"/>
    </location>
</feature>
<dbReference type="Pfam" id="PF21180">
    <property type="entry name" value="TOP6A-Spo11_Toprim"/>
    <property type="match status" value="1"/>
</dbReference>
<dbReference type="InterPro" id="IPR013049">
    <property type="entry name" value="Spo11/TopoVI_A_N"/>
</dbReference>
<keyword evidence="5" id="KW-0479">Metal-binding</keyword>
<protein>
    <recommendedName>
        <fullName evidence="4">DNA topoisomerase (ATP-hydrolyzing)</fullName>
        <ecNumber evidence="4">5.6.2.2</ecNumber>
    </recommendedName>
</protein>
<gene>
    <name evidence="13" type="ORF">PCOR1329_LOCUS4084</name>
</gene>
<dbReference type="EMBL" id="CAUYUJ010001058">
    <property type="protein sequence ID" value="CAK0793945.1"/>
    <property type="molecule type" value="Genomic_DNA"/>
</dbReference>
<comment type="caution">
    <text evidence="13">The sequence shown here is derived from an EMBL/GenBank/DDBJ whole genome shotgun (WGS) entry which is preliminary data.</text>
</comment>
<evidence type="ECO:0000256" key="2">
    <source>
        <dbReference type="ARBA" id="ARBA00001946"/>
    </source>
</evidence>
<dbReference type="PANTHER" id="PTHR10848:SF0">
    <property type="entry name" value="MEIOTIC RECOMBINATION PROTEIN SPO11"/>
    <property type="match status" value="1"/>
</dbReference>
<evidence type="ECO:0000256" key="6">
    <source>
        <dbReference type="ARBA" id="ARBA00022842"/>
    </source>
</evidence>
<feature type="domain" description="Spo11/DNA topoisomerase VI subunit A N-terminal" evidence="11">
    <location>
        <begin position="122"/>
        <end position="182"/>
    </location>
</feature>
<evidence type="ECO:0000313" key="13">
    <source>
        <dbReference type="EMBL" id="CAK0793945.1"/>
    </source>
</evidence>
<evidence type="ECO:0000256" key="7">
    <source>
        <dbReference type="ARBA" id="ARBA00023029"/>
    </source>
</evidence>
<dbReference type="InterPro" id="IPR002815">
    <property type="entry name" value="Spo11/TopoVI_A"/>
</dbReference>
<keyword evidence="6" id="KW-0460">Magnesium</keyword>
<evidence type="ECO:0000256" key="3">
    <source>
        <dbReference type="ARBA" id="ARBA00006559"/>
    </source>
</evidence>
<dbReference type="InterPro" id="IPR036078">
    <property type="entry name" value="Spo11/TopoVI_A_sf"/>
</dbReference>
<keyword evidence="7 10" id="KW-0799">Topoisomerase</keyword>
<dbReference type="CDD" id="cd00223">
    <property type="entry name" value="TOPRIM_TopoIIB_SPO"/>
    <property type="match status" value="1"/>
</dbReference>
<evidence type="ECO:0000259" key="11">
    <source>
        <dbReference type="Pfam" id="PF04406"/>
    </source>
</evidence>
<dbReference type="PROSITE" id="PS52041">
    <property type="entry name" value="TOPO_IIB"/>
    <property type="match status" value="1"/>
</dbReference>
<evidence type="ECO:0000259" key="12">
    <source>
        <dbReference type="Pfam" id="PF21180"/>
    </source>
</evidence>
<dbReference type="Gene3D" id="1.10.10.10">
    <property type="entry name" value="Winged helix-like DNA-binding domain superfamily/Winged helix DNA-binding domain"/>
    <property type="match status" value="1"/>
</dbReference>
<dbReference type="Gene3D" id="3.40.1360.10">
    <property type="match status" value="1"/>
</dbReference>
<sequence>MEAQQQVAEVFGPEARRGELASQIEAAVLTFVCALAEAGGEGGAEVPRAGAACAVAAVKILDERRSAKAASMHAGDRLASELTSLLDLPVAADARGHQPGSAGALDVAGKTCRLSGAAKRIRFRRLVSLLDSVHDLLSSGRHASQRELFYTHAALFSKQRQSDGLIKTLCRALGVPRHYLRVVGSARGLVRGHLRILEPGLAGPGGAGCWVDGMDPLEPRGHSIAPICAHLVSVESSTRTVLIVEKETVFQRLLSEGFLEHHRPCVLITARGFPDLPTRYLLRRIFVDCASPRVFCLVDYDPSGLVVAATYAFGPEDAWIQDDLSIPLLVPLVCPGGAAGAGRFGLGEGDTMPLTPRDESLLRGLRKRLLHMQSRVQPELLEPWERFATQMSKGGIKYEIDSLSGLASLVDCVMEASGA</sequence>
<evidence type="ECO:0000256" key="1">
    <source>
        <dbReference type="ARBA" id="ARBA00000185"/>
    </source>
</evidence>
<feature type="active site" description="O-(5'-phospho-DNA)-tyrosine intermediate" evidence="10">
    <location>
        <position position="150"/>
    </location>
</feature>
<dbReference type="Proteomes" id="UP001189429">
    <property type="component" value="Unassembled WGS sequence"/>
</dbReference>